<protein>
    <submittedName>
        <fullName evidence="4">Glutathione S-transferase</fullName>
    </submittedName>
</protein>
<dbReference type="SFLD" id="SFLDS00019">
    <property type="entry name" value="Glutathione_Transferase_(cytos"/>
    <property type="match status" value="1"/>
</dbReference>
<name>A0A1H3XXH4_9BURK</name>
<evidence type="ECO:0000256" key="1">
    <source>
        <dbReference type="RuleBase" id="RU003494"/>
    </source>
</evidence>
<dbReference type="PANTHER" id="PTHR44051">
    <property type="entry name" value="GLUTATHIONE S-TRANSFERASE-RELATED"/>
    <property type="match status" value="1"/>
</dbReference>
<dbReference type="Pfam" id="PF00043">
    <property type="entry name" value="GST_C"/>
    <property type="match status" value="1"/>
</dbReference>
<dbReference type="CDD" id="cd03057">
    <property type="entry name" value="GST_N_Beta"/>
    <property type="match status" value="1"/>
</dbReference>
<dbReference type="SUPFAM" id="SSF52833">
    <property type="entry name" value="Thioredoxin-like"/>
    <property type="match status" value="1"/>
</dbReference>
<evidence type="ECO:0000259" key="3">
    <source>
        <dbReference type="PROSITE" id="PS50405"/>
    </source>
</evidence>
<dbReference type="SFLD" id="SFLDG01150">
    <property type="entry name" value="Main.1:_Beta-like"/>
    <property type="match status" value="1"/>
</dbReference>
<organism evidence="4 5">
    <name type="scientific">Paraburkholderia sartisoli</name>
    <dbReference type="NCBI Taxonomy" id="83784"/>
    <lineage>
        <taxon>Bacteria</taxon>
        <taxon>Pseudomonadati</taxon>
        <taxon>Pseudomonadota</taxon>
        <taxon>Betaproteobacteria</taxon>
        <taxon>Burkholderiales</taxon>
        <taxon>Burkholderiaceae</taxon>
        <taxon>Paraburkholderia</taxon>
    </lineage>
</organism>
<dbReference type="GO" id="GO:0016740">
    <property type="term" value="F:transferase activity"/>
    <property type="evidence" value="ECO:0007669"/>
    <property type="project" value="UniProtKB-KW"/>
</dbReference>
<dbReference type="InterPro" id="IPR004045">
    <property type="entry name" value="Glutathione_S-Trfase_N"/>
</dbReference>
<keyword evidence="5" id="KW-1185">Reference proteome</keyword>
<reference evidence="5" key="1">
    <citation type="submission" date="2016-10" db="EMBL/GenBank/DDBJ databases">
        <authorList>
            <person name="Varghese N."/>
            <person name="Submissions S."/>
        </authorList>
    </citation>
    <scope>NUCLEOTIDE SEQUENCE [LARGE SCALE GENOMIC DNA]</scope>
    <source>
        <strain evidence="5">LMG 24000</strain>
    </source>
</reference>
<dbReference type="RefSeq" id="WP_090527331.1">
    <property type="nucleotide sequence ID" value="NZ_FNRQ01000001.1"/>
</dbReference>
<dbReference type="Pfam" id="PF02798">
    <property type="entry name" value="GST_N"/>
    <property type="match status" value="1"/>
</dbReference>
<dbReference type="AlphaFoldDB" id="A0A1H3XXH4"/>
<dbReference type="EMBL" id="FNRQ01000001">
    <property type="protein sequence ID" value="SEA04175.1"/>
    <property type="molecule type" value="Genomic_DNA"/>
</dbReference>
<dbReference type="PROSITE" id="PS50404">
    <property type="entry name" value="GST_NTER"/>
    <property type="match status" value="1"/>
</dbReference>
<dbReference type="OrthoDB" id="8772754at2"/>
<dbReference type="CDD" id="cd03188">
    <property type="entry name" value="GST_C_Beta"/>
    <property type="match status" value="1"/>
</dbReference>
<dbReference type="InterPro" id="IPR010987">
    <property type="entry name" value="Glutathione-S-Trfase_C-like"/>
</dbReference>
<gene>
    <name evidence="4" type="ORF">SAMN05192564_10169</name>
</gene>
<dbReference type="Gene3D" id="1.20.1050.10">
    <property type="match status" value="1"/>
</dbReference>
<feature type="domain" description="GST N-terminal" evidence="2">
    <location>
        <begin position="1"/>
        <end position="81"/>
    </location>
</feature>
<dbReference type="STRING" id="83784.SAMN05192564_10169"/>
<dbReference type="Proteomes" id="UP000198638">
    <property type="component" value="Unassembled WGS sequence"/>
</dbReference>
<comment type="similarity">
    <text evidence="1">Belongs to the GST superfamily.</text>
</comment>
<dbReference type="SUPFAM" id="SSF47616">
    <property type="entry name" value="GST C-terminal domain-like"/>
    <property type="match status" value="1"/>
</dbReference>
<dbReference type="SFLD" id="SFLDG00358">
    <property type="entry name" value="Main_(cytGST)"/>
    <property type="match status" value="1"/>
</dbReference>
<dbReference type="PROSITE" id="PS50405">
    <property type="entry name" value="GST_CTER"/>
    <property type="match status" value="1"/>
</dbReference>
<evidence type="ECO:0000313" key="4">
    <source>
        <dbReference type="EMBL" id="SEA04175.1"/>
    </source>
</evidence>
<dbReference type="InterPro" id="IPR040079">
    <property type="entry name" value="Glutathione_S-Trfase"/>
</dbReference>
<evidence type="ECO:0000313" key="5">
    <source>
        <dbReference type="Proteomes" id="UP000198638"/>
    </source>
</evidence>
<dbReference type="InterPro" id="IPR036249">
    <property type="entry name" value="Thioredoxin-like_sf"/>
</dbReference>
<dbReference type="PANTHER" id="PTHR44051:SF8">
    <property type="entry name" value="GLUTATHIONE S-TRANSFERASE GSTA"/>
    <property type="match status" value="1"/>
</dbReference>
<accession>A0A1H3XXH4</accession>
<sequence length="213" mass="23628">MDLYFSPMACSLATRITLYEANAHANFIQVDTKKKRVADGTDFYQVSPLGQVPVLRTNDGWLLTENTAILPYVADQFPHAHLMPPAGTAERAKVQQWLGFISTELHKAVFVALLDPTAAEDVLNYTRKRVPLRLAVLDAHLAANAFLLERFTVADAYLATVLNWAQYSGVSLAAWPSVDAYCRQIAQRPAVAKAFAEEMALYLEEQAREKATA</sequence>
<keyword evidence="4" id="KW-0808">Transferase</keyword>
<evidence type="ECO:0000259" key="2">
    <source>
        <dbReference type="PROSITE" id="PS50404"/>
    </source>
</evidence>
<proteinExistence type="inferred from homology"/>
<dbReference type="InterPro" id="IPR004046">
    <property type="entry name" value="GST_C"/>
</dbReference>
<dbReference type="Gene3D" id="3.40.30.10">
    <property type="entry name" value="Glutaredoxin"/>
    <property type="match status" value="1"/>
</dbReference>
<feature type="domain" description="GST C-terminal" evidence="3">
    <location>
        <begin position="87"/>
        <end position="213"/>
    </location>
</feature>
<dbReference type="InterPro" id="IPR036282">
    <property type="entry name" value="Glutathione-S-Trfase_C_sf"/>
</dbReference>